<protein>
    <submittedName>
        <fullName evidence="2">Uncharacterized protein</fullName>
    </submittedName>
</protein>
<feature type="compositionally biased region" description="Polar residues" evidence="1">
    <location>
        <begin position="52"/>
        <end position="63"/>
    </location>
</feature>
<sequence length="125" mass="13376">MSGIAVPQSPLGGDVFRRSRQVSVSPHKWPRLQSPSSRPNVRRTINLKFNGVTSSGSRLTGETSVDVDCSPTPGTPVPWQVVIDTGTPQPGEQGECDDDNVSEKVTTKDPAEEAEVFAVMDPALC</sequence>
<comment type="caution">
    <text evidence="2">The sequence shown here is derived from an EMBL/GenBank/DDBJ whole genome shotgun (WGS) entry which is preliminary data.</text>
</comment>
<reference evidence="2 3" key="1">
    <citation type="submission" date="2018-05" db="EMBL/GenBank/DDBJ databases">
        <title>Genomic Encyclopedia of Type Strains, Phase IV (KMG-IV): sequencing the most valuable type-strain genomes for metagenomic binning, comparative biology and taxonomic classification.</title>
        <authorList>
            <person name="Goeker M."/>
        </authorList>
    </citation>
    <scope>NUCLEOTIDE SEQUENCE [LARGE SCALE GENOMIC DNA]</scope>
    <source>
        <strain evidence="2 3">DSM 44704</strain>
    </source>
</reference>
<keyword evidence="3" id="KW-1185">Reference proteome</keyword>
<feature type="region of interest" description="Disordered" evidence="1">
    <location>
        <begin position="1"/>
        <end position="39"/>
    </location>
</feature>
<evidence type="ECO:0000313" key="2">
    <source>
        <dbReference type="EMBL" id="PXX61784.1"/>
    </source>
</evidence>
<evidence type="ECO:0000256" key="1">
    <source>
        <dbReference type="SAM" id="MobiDB-lite"/>
    </source>
</evidence>
<dbReference type="RefSeq" id="WP_040742852.1">
    <property type="nucleotide sequence ID" value="NZ_QJKF01000008.1"/>
</dbReference>
<feature type="region of interest" description="Disordered" evidence="1">
    <location>
        <begin position="52"/>
        <end position="78"/>
    </location>
</feature>
<evidence type="ECO:0000313" key="3">
    <source>
        <dbReference type="Proteomes" id="UP000247569"/>
    </source>
</evidence>
<accession>A0A318K2S3</accession>
<dbReference type="EMBL" id="QJKF01000008">
    <property type="protein sequence ID" value="PXX61784.1"/>
    <property type="molecule type" value="Genomic_DNA"/>
</dbReference>
<dbReference type="Proteomes" id="UP000247569">
    <property type="component" value="Unassembled WGS sequence"/>
</dbReference>
<proteinExistence type="predicted"/>
<dbReference type="AlphaFoldDB" id="A0A318K2S3"/>
<organism evidence="2 3">
    <name type="scientific">Nocardia tenerifensis</name>
    <dbReference type="NCBI Taxonomy" id="228006"/>
    <lineage>
        <taxon>Bacteria</taxon>
        <taxon>Bacillati</taxon>
        <taxon>Actinomycetota</taxon>
        <taxon>Actinomycetes</taxon>
        <taxon>Mycobacteriales</taxon>
        <taxon>Nocardiaceae</taxon>
        <taxon>Nocardia</taxon>
    </lineage>
</organism>
<gene>
    <name evidence="2" type="ORF">DFR70_108342</name>
</gene>
<name>A0A318K2S3_9NOCA</name>